<dbReference type="PANTHER" id="PTHR12246">
    <property type="entry name" value="PALMITOYLTRANSFERASE ZDHHC16"/>
    <property type="match status" value="1"/>
</dbReference>
<comment type="catalytic activity">
    <reaction evidence="9 10">
        <text>L-cysteinyl-[protein] + hexadecanoyl-CoA = S-hexadecanoyl-L-cysteinyl-[protein] + CoA</text>
        <dbReference type="Rhea" id="RHEA:36683"/>
        <dbReference type="Rhea" id="RHEA-COMP:10131"/>
        <dbReference type="Rhea" id="RHEA-COMP:11032"/>
        <dbReference type="ChEBI" id="CHEBI:29950"/>
        <dbReference type="ChEBI" id="CHEBI:57287"/>
        <dbReference type="ChEBI" id="CHEBI:57379"/>
        <dbReference type="ChEBI" id="CHEBI:74151"/>
        <dbReference type="EC" id="2.3.1.225"/>
    </reaction>
</comment>
<feature type="transmembrane region" description="Helical" evidence="10">
    <location>
        <begin position="188"/>
        <end position="213"/>
    </location>
</feature>
<comment type="domain">
    <text evidence="10">The DHHC domain is required for palmitoyltransferase activity.</text>
</comment>
<keyword evidence="2 10" id="KW-0808">Transferase</keyword>
<name>A0A120K2C2_9SACH</name>
<dbReference type="RefSeq" id="XP_017988086.1">
    <property type="nucleotide sequence ID" value="XM_018132633.1"/>
</dbReference>
<keyword evidence="13" id="KW-1185">Reference proteome</keyword>
<comment type="subcellular location">
    <subcellularLocation>
        <location evidence="1">Membrane</location>
        <topology evidence="1">Multi-pass membrane protein</topology>
    </subcellularLocation>
</comment>
<feature type="transmembrane region" description="Helical" evidence="10">
    <location>
        <begin position="153"/>
        <end position="176"/>
    </location>
</feature>
<evidence type="ECO:0000256" key="9">
    <source>
        <dbReference type="ARBA" id="ARBA00048048"/>
    </source>
</evidence>
<protein>
    <recommendedName>
        <fullName evidence="10">Palmitoyltransferase</fullName>
        <ecNumber evidence="10">2.3.1.225</ecNumber>
    </recommendedName>
</protein>
<accession>A0A120K2C2</accession>
<dbReference type="STRING" id="45286.A0A120K2C2"/>
<dbReference type="InterPro" id="IPR001594">
    <property type="entry name" value="Palmitoyltrfase_DHHC"/>
</dbReference>
<dbReference type="GO" id="GO:0019706">
    <property type="term" value="F:protein-cysteine S-palmitoyltransferase activity"/>
    <property type="evidence" value="ECO:0007669"/>
    <property type="project" value="UniProtKB-EC"/>
</dbReference>
<evidence type="ECO:0000256" key="1">
    <source>
        <dbReference type="ARBA" id="ARBA00004141"/>
    </source>
</evidence>
<evidence type="ECO:0000256" key="8">
    <source>
        <dbReference type="ARBA" id="ARBA00023315"/>
    </source>
</evidence>
<evidence type="ECO:0000256" key="10">
    <source>
        <dbReference type="RuleBase" id="RU079119"/>
    </source>
</evidence>
<evidence type="ECO:0000313" key="13">
    <source>
        <dbReference type="Proteomes" id="UP000243052"/>
    </source>
</evidence>
<keyword evidence="5 10" id="KW-0472">Membrane</keyword>
<evidence type="ECO:0000313" key="12">
    <source>
        <dbReference type="EMBL" id="AMD21090.1"/>
    </source>
</evidence>
<evidence type="ECO:0000256" key="5">
    <source>
        <dbReference type="ARBA" id="ARBA00023136"/>
    </source>
</evidence>
<organism evidence="12 13">
    <name type="scientific">Eremothecium sinecaudum</name>
    <dbReference type="NCBI Taxonomy" id="45286"/>
    <lineage>
        <taxon>Eukaryota</taxon>
        <taxon>Fungi</taxon>
        <taxon>Dikarya</taxon>
        <taxon>Ascomycota</taxon>
        <taxon>Saccharomycotina</taxon>
        <taxon>Saccharomycetes</taxon>
        <taxon>Saccharomycetales</taxon>
        <taxon>Saccharomycetaceae</taxon>
        <taxon>Eremothecium</taxon>
    </lineage>
</organism>
<keyword evidence="7" id="KW-0449">Lipoprotein</keyword>
<keyword evidence="6" id="KW-0564">Palmitate</keyword>
<dbReference type="EMBL" id="CP014245">
    <property type="protein sequence ID" value="AMD21090.1"/>
    <property type="molecule type" value="Genomic_DNA"/>
</dbReference>
<keyword evidence="3 10" id="KW-0812">Transmembrane</keyword>
<dbReference type="EC" id="2.3.1.225" evidence="10"/>
<keyword evidence="8 10" id="KW-0012">Acyltransferase</keyword>
<comment type="similarity">
    <text evidence="10">Belongs to the DHHC palmitoyltransferase family.</text>
</comment>
<reference evidence="12 13" key="1">
    <citation type="submission" date="2016-01" db="EMBL/GenBank/DDBJ databases">
        <title>Genome sequence of the yeast Holleya sinecauda.</title>
        <authorList>
            <person name="Dietrich F.S."/>
        </authorList>
    </citation>
    <scope>NUCLEOTIDE SEQUENCE [LARGE SCALE GENOMIC DNA]</scope>
    <source>
        <strain evidence="12 13">ATCC 58844</strain>
    </source>
</reference>
<feature type="transmembrane region" description="Helical" evidence="10">
    <location>
        <begin position="12"/>
        <end position="30"/>
    </location>
</feature>
<keyword evidence="4 10" id="KW-1133">Transmembrane helix</keyword>
<proteinExistence type="inferred from homology"/>
<sequence length="341" mass="39227">MLQLCEIIQTTFPRATVIFLLLYTGLVICFKVDNINIAVRAVITSVLISFSVYAYFQVIKTGAGSPADYEILHLKSLEAAERGTEFPPEILTKNSITLQNNGRYRYCSSCLVWKPDRCHHCSSCNKCFLKRDHHCPWFASCIGYNNQKIFLQFLIYVTLYSAWGFVASGSHLLGWFKNNHYENEYLDLQLLLVWLLSVGIFISITAFTSFTVYQITINQTTNERFKLERQQRDFEIYNSSLNRRSTMLKNPFDLGSCKANWATVMGNTWWKWLLPVGVQRSNESGDPWEGKGLFFKVNANVNDSLQESMLLQDQLMKRVTRRRASSDVKAPILTPTLDDLV</sequence>
<evidence type="ECO:0000259" key="11">
    <source>
        <dbReference type="Pfam" id="PF01529"/>
    </source>
</evidence>
<dbReference type="GO" id="GO:0016020">
    <property type="term" value="C:membrane"/>
    <property type="evidence" value="ECO:0007669"/>
    <property type="project" value="UniProtKB-SubCell"/>
</dbReference>
<dbReference type="AlphaFoldDB" id="A0A120K2C2"/>
<evidence type="ECO:0000256" key="4">
    <source>
        <dbReference type="ARBA" id="ARBA00022989"/>
    </source>
</evidence>
<evidence type="ECO:0000256" key="3">
    <source>
        <dbReference type="ARBA" id="ARBA00022692"/>
    </source>
</evidence>
<dbReference type="Pfam" id="PF01529">
    <property type="entry name" value="DHHC"/>
    <property type="match status" value="1"/>
</dbReference>
<dbReference type="GeneID" id="28724366"/>
<gene>
    <name evidence="12" type="ORF">AW171_hschr53023</name>
</gene>
<feature type="domain" description="Palmitoyltransferase DHHC" evidence="11">
    <location>
        <begin position="102"/>
        <end position="226"/>
    </location>
</feature>
<dbReference type="OrthoDB" id="302728at2759"/>
<dbReference type="Proteomes" id="UP000243052">
    <property type="component" value="Chromosome v"/>
</dbReference>
<evidence type="ECO:0000256" key="7">
    <source>
        <dbReference type="ARBA" id="ARBA00023288"/>
    </source>
</evidence>
<evidence type="ECO:0000256" key="6">
    <source>
        <dbReference type="ARBA" id="ARBA00023139"/>
    </source>
</evidence>
<dbReference type="PROSITE" id="PS50216">
    <property type="entry name" value="DHHC"/>
    <property type="match status" value="1"/>
</dbReference>
<evidence type="ECO:0000256" key="2">
    <source>
        <dbReference type="ARBA" id="ARBA00022679"/>
    </source>
</evidence>
<dbReference type="InterPro" id="IPR039859">
    <property type="entry name" value="PFA4/ZDH16/20/ERF2-like"/>
</dbReference>